<gene>
    <name evidence="2" type="ORF">NDU88_002793</name>
</gene>
<keyword evidence="3" id="KW-1185">Reference proteome</keyword>
<name>A0AAV7SEJ5_PLEWA</name>
<dbReference type="Proteomes" id="UP001066276">
    <property type="component" value="Chromosome 4_2"/>
</dbReference>
<comment type="caution">
    <text evidence="2">The sequence shown here is derived from an EMBL/GenBank/DDBJ whole genome shotgun (WGS) entry which is preliminary data.</text>
</comment>
<dbReference type="AlphaFoldDB" id="A0AAV7SEJ5"/>
<sequence length="105" mass="10781">MPGGGGVISHQFVQGSRGGGVRGAPDSACGSGHVSCLSSHVFAASQPGLSVRPARNGLNPGGHGVFPVTGQLMWDAVPRRNPTWIMFRPVAAQSFTSSRPPCLMA</sequence>
<protein>
    <submittedName>
        <fullName evidence="2">Uncharacterized protein</fullName>
    </submittedName>
</protein>
<feature type="region of interest" description="Disordered" evidence="1">
    <location>
        <begin position="1"/>
        <end position="32"/>
    </location>
</feature>
<proteinExistence type="predicted"/>
<dbReference type="EMBL" id="JANPWB010000008">
    <property type="protein sequence ID" value="KAJ1162325.1"/>
    <property type="molecule type" value="Genomic_DNA"/>
</dbReference>
<evidence type="ECO:0000313" key="2">
    <source>
        <dbReference type="EMBL" id="KAJ1162325.1"/>
    </source>
</evidence>
<organism evidence="2 3">
    <name type="scientific">Pleurodeles waltl</name>
    <name type="common">Iberian ribbed newt</name>
    <dbReference type="NCBI Taxonomy" id="8319"/>
    <lineage>
        <taxon>Eukaryota</taxon>
        <taxon>Metazoa</taxon>
        <taxon>Chordata</taxon>
        <taxon>Craniata</taxon>
        <taxon>Vertebrata</taxon>
        <taxon>Euteleostomi</taxon>
        <taxon>Amphibia</taxon>
        <taxon>Batrachia</taxon>
        <taxon>Caudata</taxon>
        <taxon>Salamandroidea</taxon>
        <taxon>Salamandridae</taxon>
        <taxon>Pleurodelinae</taxon>
        <taxon>Pleurodeles</taxon>
    </lineage>
</organism>
<reference evidence="2" key="1">
    <citation type="journal article" date="2022" name="bioRxiv">
        <title>Sequencing and chromosome-scale assembly of the giantPleurodeles waltlgenome.</title>
        <authorList>
            <person name="Brown T."/>
            <person name="Elewa A."/>
            <person name="Iarovenko S."/>
            <person name="Subramanian E."/>
            <person name="Araus A.J."/>
            <person name="Petzold A."/>
            <person name="Susuki M."/>
            <person name="Suzuki K.-i.T."/>
            <person name="Hayashi T."/>
            <person name="Toyoda A."/>
            <person name="Oliveira C."/>
            <person name="Osipova E."/>
            <person name="Leigh N.D."/>
            <person name="Simon A."/>
            <person name="Yun M.H."/>
        </authorList>
    </citation>
    <scope>NUCLEOTIDE SEQUENCE</scope>
    <source>
        <strain evidence="2">20211129_DDA</strain>
        <tissue evidence="2">Liver</tissue>
    </source>
</reference>
<evidence type="ECO:0000313" key="3">
    <source>
        <dbReference type="Proteomes" id="UP001066276"/>
    </source>
</evidence>
<accession>A0AAV7SEJ5</accession>
<evidence type="ECO:0000256" key="1">
    <source>
        <dbReference type="SAM" id="MobiDB-lite"/>
    </source>
</evidence>